<name>A0A0D8JD06_9BACT</name>
<keyword evidence="3 6" id="KW-0812">Transmembrane</keyword>
<evidence type="ECO:0000256" key="4">
    <source>
        <dbReference type="ARBA" id="ARBA00022989"/>
    </source>
</evidence>
<feature type="transmembrane region" description="Helical" evidence="6">
    <location>
        <begin position="216"/>
        <end position="239"/>
    </location>
</feature>
<gene>
    <name evidence="7" type="ORF">LH29_02790</name>
</gene>
<dbReference type="InterPro" id="IPR050833">
    <property type="entry name" value="Poly_Biosynth_Transport"/>
</dbReference>
<evidence type="ECO:0000256" key="6">
    <source>
        <dbReference type="SAM" id="Phobius"/>
    </source>
</evidence>
<feature type="transmembrane region" description="Helical" evidence="6">
    <location>
        <begin position="183"/>
        <end position="201"/>
    </location>
</feature>
<evidence type="ECO:0000313" key="7">
    <source>
        <dbReference type="EMBL" id="KJF44436.1"/>
    </source>
</evidence>
<comment type="subcellular location">
    <subcellularLocation>
        <location evidence="1">Cell membrane</location>
        <topology evidence="1">Multi-pass membrane protein</topology>
    </subcellularLocation>
</comment>
<dbReference type="RefSeq" id="WP_045025992.1">
    <property type="nucleotide sequence ID" value="NZ_JRHC01000001.1"/>
</dbReference>
<evidence type="ECO:0000256" key="5">
    <source>
        <dbReference type="ARBA" id="ARBA00023136"/>
    </source>
</evidence>
<dbReference type="EMBL" id="JRHC01000001">
    <property type="protein sequence ID" value="KJF44436.1"/>
    <property type="molecule type" value="Genomic_DNA"/>
</dbReference>
<keyword evidence="8" id="KW-1185">Reference proteome</keyword>
<dbReference type="PANTHER" id="PTHR30250:SF11">
    <property type="entry name" value="O-ANTIGEN TRANSPORTER-RELATED"/>
    <property type="match status" value="1"/>
</dbReference>
<keyword evidence="5 6" id="KW-0472">Membrane</keyword>
<keyword evidence="4 6" id="KW-1133">Transmembrane helix</keyword>
<evidence type="ECO:0000256" key="1">
    <source>
        <dbReference type="ARBA" id="ARBA00004651"/>
    </source>
</evidence>
<dbReference type="GO" id="GO:0005886">
    <property type="term" value="C:plasma membrane"/>
    <property type="evidence" value="ECO:0007669"/>
    <property type="project" value="UniProtKB-SubCell"/>
</dbReference>
<feature type="transmembrane region" description="Helical" evidence="6">
    <location>
        <begin position="158"/>
        <end position="177"/>
    </location>
</feature>
<feature type="transmembrane region" description="Helical" evidence="6">
    <location>
        <begin position="259"/>
        <end position="284"/>
    </location>
</feature>
<feature type="transmembrane region" description="Helical" evidence="6">
    <location>
        <begin position="87"/>
        <end position="105"/>
    </location>
</feature>
<feature type="transmembrane region" description="Helical" evidence="6">
    <location>
        <begin position="304"/>
        <end position="328"/>
    </location>
</feature>
<dbReference type="AlphaFoldDB" id="A0A0D8JD06"/>
<sequence length="499" mass="57033">MREIKKSFWDFVVVSGSTVLVIPLMLVSEVIQARYLGVTNYGKVTLFYSAISLLFLVSISWLRMSLVRFGKEEMISEGHLRKSTSSYFILAFFSMAIGLVPFYLFREWILNFLEVKHPNALLIIVVGVCIQILKTYVLETLKAIRLIKLQTLLERLGIKLVIAFAVLFPVVFAFDWISVEYLIAVFLLADLSIVLVGLFFIKRKYIVPIEINWEHLRLLFLFSIPLFFGAWSSYVVNYIDTYTINYYLTMEDVGIYSAAYKIFLTLKNFVGGITAISIPLIIALKTEGKQEIMSKYIKRIVPQVTFFAFLLVTIIIVGADAIFALVYGNEFAPSVVPFKILSSTLTFTMLSSLITGFFFAFDMTKIISILGVFWGVFNVVADLILVRYFNIIGPAIASFFIFSLGPVVLLIIISRKFEIKRYLSLFYGGLTVFVLVVNLLPIDYWMRMVLSIAIVVFAVLFSRQFNLFRKDDIEMFNNVSLPNAVRRILVKILSIMSIR</sequence>
<feature type="transmembrane region" description="Helical" evidence="6">
    <location>
        <begin position="117"/>
        <end position="137"/>
    </location>
</feature>
<evidence type="ECO:0000256" key="2">
    <source>
        <dbReference type="ARBA" id="ARBA00022475"/>
    </source>
</evidence>
<dbReference type="Proteomes" id="UP000032544">
    <property type="component" value="Unassembled WGS sequence"/>
</dbReference>
<evidence type="ECO:0000256" key="3">
    <source>
        <dbReference type="ARBA" id="ARBA00022692"/>
    </source>
</evidence>
<evidence type="ECO:0000313" key="8">
    <source>
        <dbReference type="Proteomes" id="UP000032544"/>
    </source>
</evidence>
<comment type="caution">
    <text evidence="7">The sequence shown here is derived from an EMBL/GenBank/DDBJ whole genome shotgun (WGS) entry which is preliminary data.</text>
</comment>
<feature type="transmembrane region" description="Helical" evidence="6">
    <location>
        <begin position="7"/>
        <end position="26"/>
    </location>
</feature>
<accession>A0A0D8JD06</accession>
<feature type="transmembrane region" description="Helical" evidence="6">
    <location>
        <begin position="391"/>
        <end position="413"/>
    </location>
</feature>
<organism evidence="7 8">
    <name type="scientific">Draconibacterium sediminis</name>
    <dbReference type="NCBI Taxonomy" id="1544798"/>
    <lineage>
        <taxon>Bacteria</taxon>
        <taxon>Pseudomonadati</taxon>
        <taxon>Bacteroidota</taxon>
        <taxon>Bacteroidia</taxon>
        <taxon>Marinilabiliales</taxon>
        <taxon>Prolixibacteraceae</taxon>
        <taxon>Draconibacterium</taxon>
    </lineage>
</organism>
<feature type="transmembrane region" description="Helical" evidence="6">
    <location>
        <begin position="425"/>
        <end position="442"/>
    </location>
</feature>
<feature type="transmembrane region" description="Helical" evidence="6">
    <location>
        <begin position="448"/>
        <end position="468"/>
    </location>
</feature>
<dbReference type="Pfam" id="PF01943">
    <property type="entry name" value="Polysacc_synt"/>
    <property type="match status" value="1"/>
</dbReference>
<dbReference type="OrthoDB" id="1414494at2"/>
<feature type="transmembrane region" description="Helical" evidence="6">
    <location>
        <begin position="366"/>
        <end position="385"/>
    </location>
</feature>
<keyword evidence="2" id="KW-1003">Cell membrane</keyword>
<proteinExistence type="predicted"/>
<dbReference type="PANTHER" id="PTHR30250">
    <property type="entry name" value="PST FAMILY PREDICTED COLANIC ACID TRANSPORTER"/>
    <property type="match status" value="1"/>
</dbReference>
<feature type="transmembrane region" description="Helical" evidence="6">
    <location>
        <begin position="340"/>
        <end position="359"/>
    </location>
</feature>
<feature type="transmembrane region" description="Helical" evidence="6">
    <location>
        <begin position="46"/>
        <end position="66"/>
    </location>
</feature>
<reference evidence="7 8" key="1">
    <citation type="submission" date="2014-09" db="EMBL/GenBank/DDBJ databases">
        <title>Draft Genome Sequence of Draconibacterium sp. JN14CK-3.</title>
        <authorList>
            <person name="Dong C."/>
            <person name="Lai Q."/>
            <person name="Shao Z."/>
        </authorList>
    </citation>
    <scope>NUCLEOTIDE SEQUENCE [LARGE SCALE GENOMIC DNA]</scope>
    <source>
        <strain evidence="7 8">JN14CK-3</strain>
    </source>
</reference>
<dbReference type="STRING" id="1544798.LH29_02790"/>
<protein>
    <submittedName>
        <fullName evidence="7">Uncharacterized protein</fullName>
    </submittedName>
</protein>
<dbReference type="InterPro" id="IPR002797">
    <property type="entry name" value="Polysacc_synth"/>
</dbReference>